<reference evidence="1 2" key="1">
    <citation type="journal article" date="2019" name="mSystems">
        <title>Life at home and on the roam: Genomic adaptions reflect the dual lifestyle of an intracellular, facultative symbiont.</title>
        <authorList>
            <person name="Burgsdorf I."/>
        </authorList>
    </citation>
    <scope>NUCLEOTIDE SEQUENCE [LARGE SCALE GENOMIC DNA]</scope>
    <source>
        <strain evidence="1">277cI</strain>
    </source>
</reference>
<evidence type="ECO:0000313" key="2">
    <source>
        <dbReference type="Proteomes" id="UP000315454"/>
    </source>
</evidence>
<comment type="caution">
    <text evidence="1">The sequence shown here is derived from an EMBL/GenBank/DDBJ whole genome shotgun (WGS) entry which is preliminary data.</text>
</comment>
<accession>A0A524RUY5</accession>
<dbReference type="InterPro" id="IPR014082">
    <property type="entry name" value="CRISPR-assoc_prot_Cas02710"/>
</dbReference>
<protein>
    <submittedName>
        <fullName evidence="1">TIGR02710 family CRISPR-associated protein</fullName>
    </submittedName>
</protein>
<dbReference type="Pfam" id="PF09670">
    <property type="entry name" value="Cas_Cas02710"/>
    <property type="match status" value="1"/>
</dbReference>
<gene>
    <name evidence="1" type="ORF">ERJ68_02225</name>
</gene>
<sequence>MSRVLLVSVGGSPEPILHAVRSHGPDEVIFVCSSPPCPAASEVQVIGEGNPCSHRREDGSIETRPNLVHQLEIKDFRPDLQLLRLADPDNLDDCHRRIRGFCHGLRQRFSSCHLIADYSGGTKTMSAALAMAMIEQAGQLTVVRGVRSNLQRIDQSRGVLPIPVSALQAGRLLRERLPAFLEDHRYDRALEAVQEFTARQGAELEPARAEAAHRLQRLLQALVRWDRYQWQEALGLARQVGLDGEAELVGLRAWWERVVAAHQCLAKATPPPPGTSGYELVQDLLLSAGRRGRRGWFDDAVARLYRALELLLQTYIQLELRIDHRHFWRDPDVKEARSRLGLSKGLDGLSRWLQDEEGDAGLGGALKRRQWRRFRKLLDKRNRSLLAHGLQPVDEGTWRSLQEGITDLVGATLTDLHIQQGPSPRQLPGTSLLQLPSIQILMA</sequence>
<proteinExistence type="predicted"/>
<organism evidence="1 2">
    <name type="scientific">Aphanocapsa feldmannii 277cI</name>
    <dbReference type="NCBI Taxonomy" id="2507554"/>
    <lineage>
        <taxon>Bacteria</taxon>
        <taxon>Bacillati</taxon>
        <taxon>Cyanobacteriota</taxon>
        <taxon>Cyanophyceae</taxon>
        <taxon>Oscillatoriophycideae</taxon>
        <taxon>Chroococcales</taxon>
        <taxon>Microcystaceae</taxon>
        <taxon>Aphanocapsa</taxon>
    </lineage>
</organism>
<dbReference type="Proteomes" id="UP000315454">
    <property type="component" value="Unassembled WGS sequence"/>
</dbReference>
<dbReference type="NCBIfam" id="TIGR02710">
    <property type="entry name" value="TIGR02710 family CRISPR-associated CARF protein"/>
    <property type="match status" value="1"/>
</dbReference>
<dbReference type="AlphaFoldDB" id="A0A524RUY5"/>
<evidence type="ECO:0000313" key="1">
    <source>
        <dbReference type="EMBL" id="TGH26274.1"/>
    </source>
</evidence>
<name>A0A524RUY5_9CHRO</name>
<dbReference type="EMBL" id="SRMN01000023">
    <property type="protein sequence ID" value="TGH26274.1"/>
    <property type="molecule type" value="Genomic_DNA"/>
</dbReference>